<dbReference type="EnsemblPlants" id="KEH34464">
    <property type="protein sequence ID" value="KEH34464"/>
    <property type="gene ID" value="MTR_3g466840"/>
</dbReference>
<keyword evidence="1" id="KW-1133">Transmembrane helix</keyword>
<evidence type="ECO:0000313" key="4">
    <source>
        <dbReference type="Proteomes" id="UP000002051"/>
    </source>
</evidence>
<dbReference type="Proteomes" id="UP000002051">
    <property type="component" value="Chromosome 3"/>
</dbReference>
<evidence type="ECO:0000256" key="1">
    <source>
        <dbReference type="SAM" id="Phobius"/>
    </source>
</evidence>
<evidence type="ECO:0000313" key="2">
    <source>
        <dbReference type="EMBL" id="KEH34464.1"/>
    </source>
</evidence>
<reference evidence="2 4" key="1">
    <citation type="journal article" date="2011" name="Nature">
        <title>The Medicago genome provides insight into the evolution of rhizobial symbioses.</title>
        <authorList>
            <person name="Young N.D."/>
            <person name="Debelle F."/>
            <person name="Oldroyd G.E."/>
            <person name="Geurts R."/>
            <person name="Cannon S.B."/>
            <person name="Udvardi M.K."/>
            <person name="Benedito V.A."/>
            <person name="Mayer K.F."/>
            <person name="Gouzy J."/>
            <person name="Schoof H."/>
            <person name="Van de Peer Y."/>
            <person name="Proost S."/>
            <person name="Cook D.R."/>
            <person name="Meyers B.C."/>
            <person name="Spannagl M."/>
            <person name="Cheung F."/>
            <person name="De Mita S."/>
            <person name="Krishnakumar V."/>
            <person name="Gundlach H."/>
            <person name="Zhou S."/>
            <person name="Mudge J."/>
            <person name="Bharti A.K."/>
            <person name="Murray J.D."/>
            <person name="Naoumkina M.A."/>
            <person name="Rosen B."/>
            <person name="Silverstein K.A."/>
            <person name="Tang H."/>
            <person name="Rombauts S."/>
            <person name="Zhao P.X."/>
            <person name="Zhou P."/>
            <person name="Barbe V."/>
            <person name="Bardou P."/>
            <person name="Bechner M."/>
            <person name="Bellec A."/>
            <person name="Berger A."/>
            <person name="Berges H."/>
            <person name="Bidwell S."/>
            <person name="Bisseling T."/>
            <person name="Choisne N."/>
            <person name="Couloux A."/>
            <person name="Denny R."/>
            <person name="Deshpande S."/>
            <person name="Dai X."/>
            <person name="Doyle J.J."/>
            <person name="Dudez A.M."/>
            <person name="Farmer A.D."/>
            <person name="Fouteau S."/>
            <person name="Franken C."/>
            <person name="Gibelin C."/>
            <person name="Gish J."/>
            <person name="Goldstein S."/>
            <person name="Gonzalez A.J."/>
            <person name="Green P.J."/>
            <person name="Hallab A."/>
            <person name="Hartog M."/>
            <person name="Hua A."/>
            <person name="Humphray S.J."/>
            <person name="Jeong D.H."/>
            <person name="Jing Y."/>
            <person name="Jocker A."/>
            <person name="Kenton S.M."/>
            <person name="Kim D.J."/>
            <person name="Klee K."/>
            <person name="Lai H."/>
            <person name="Lang C."/>
            <person name="Lin S."/>
            <person name="Macmil S.L."/>
            <person name="Magdelenat G."/>
            <person name="Matthews L."/>
            <person name="McCorrison J."/>
            <person name="Monaghan E.L."/>
            <person name="Mun J.H."/>
            <person name="Najar F.Z."/>
            <person name="Nicholson C."/>
            <person name="Noirot C."/>
            <person name="O'Bleness M."/>
            <person name="Paule C.R."/>
            <person name="Poulain J."/>
            <person name="Prion F."/>
            <person name="Qin B."/>
            <person name="Qu C."/>
            <person name="Retzel E.F."/>
            <person name="Riddle C."/>
            <person name="Sallet E."/>
            <person name="Samain S."/>
            <person name="Samson N."/>
            <person name="Sanders I."/>
            <person name="Saurat O."/>
            <person name="Scarpelli C."/>
            <person name="Schiex T."/>
            <person name="Segurens B."/>
            <person name="Severin A.J."/>
            <person name="Sherrier D.J."/>
            <person name="Shi R."/>
            <person name="Sims S."/>
            <person name="Singer S.R."/>
            <person name="Sinharoy S."/>
            <person name="Sterck L."/>
            <person name="Viollet A."/>
            <person name="Wang B.B."/>
            <person name="Wang K."/>
            <person name="Wang M."/>
            <person name="Wang X."/>
            <person name="Warfsmann J."/>
            <person name="Weissenbach J."/>
            <person name="White D.D."/>
            <person name="White J.D."/>
            <person name="Wiley G.B."/>
            <person name="Wincker P."/>
            <person name="Xing Y."/>
            <person name="Yang L."/>
            <person name="Yao Z."/>
            <person name="Ying F."/>
            <person name="Zhai J."/>
            <person name="Zhou L."/>
            <person name="Zuber A."/>
            <person name="Denarie J."/>
            <person name="Dixon R.A."/>
            <person name="May G.D."/>
            <person name="Schwartz D.C."/>
            <person name="Rogers J."/>
            <person name="Quetier F."/>
            <person name="Town C.D."/>
            <person name="Roe B.A."/>
        </authorList>
    </citation>
    <scope>NUCLEOTIDE SEQUENCE [LARGE SCALE GENOMIC DNA]</scope>
    <source>
        <strain evidence="2">A17</strain>
        <strain evidence="3 4">cv. Jemalong A17</strain>
    </source>
</reference>
<dbReference type="AlphaFoldDB" id="A0A072UXD7"/>
<evidence type="ECO:0000313" key="3">
    <source>
        <dbReference type="EnsemblPlants" id="KEH34464"/>
    </source>
</evidence>
<keyword evidence="1 2" id="KW-0812">Transmembrane</keyword>
<accession>A0A072UXD7</accession>
<keyword evidence="1" id="KW-0472">Membrane</keyword>
<keyword evidence="4" id="KW-1185">Reference proteome</keyword>
<dbReference type="EMBL" id="CM001219">
    <property type="protein sequence ID" value="KEH34464.1"/>
    <property type="molecule type" value="Genomic_DNA"/>
</dbReference>
<proteinExistence type="predicted"/>
<feature type="transmembrane region" description="Helical" evidence="1">
    <location>
        <begin position="6"/>
        <end position="25"/>
    </location>
</feature>
<organism evidence="2 4">
    <name type="scientific">Medicago truncatula</name>
    <name type="common">Barrel medic</name>
    <name type="synonym">Medicago tribuloides</name>
    <dbReference type="NCBI Taxonomy" id="3880"/>
    <lineage>
        <taxon>Eukaryota</taxon>
        <taxon>Viridiplantae</taxon>
        <taxon>Streptophyta</taxon>
        <taxon>Embryophyta</taxon>
        <taxon>Tracheophyta</taxon>
        <taxon>Spermatophyta</taxon>
        <taxon>Magnoliopsida</taxon>
        <taxon>eudicotyledons</taxon>
        <taxon>Gunneridae</taxon>
        <taxon>Pentapetalae</taxon>
        <taxon>rosids</taxon>
        <taxon>fabids</taxon>
        <taxon>Fabales</taxon>
        <taxon>Fabaceae</taxon>
        <taxon>Papilionoideae</taxon>
        <taxon>50 kb inversion clade</taxon>
        <taxon>NPAAA clade</taxon>
        <taxon>Hologalegina</taxon>
        <taxon>IRL clade</taxon>
        <taxon>Trifolieae</taxon>
        <taxon>Medicago</taxon>
    </lineage>
</organism>
<reference evidence="2 4" key="2">
    <citation type="journal article" date="2014" name="BMC Genomics">
        <title>An improved genome release (version Mt4.0) for the model legume Medicago truncatula.</title>
        <authorList>
            <person name="Tang H."/>
            <person name="Krishnakumar V."/>
            <person name="Bidwell S."/>
            <person name="Rosen B."/>
            <person name="Chan A."/>
            <person name="Zhou S."/>
            <person name="Gentzbittel L."/>
            <person name="Childs K.L."/>
            <person name="Yandell M."/>
            <person name="Gundlach H."/>
            <person name="Mayer K.F."/>
            <person name="Schwartz D.C."/>
            <person name="Town C.D."/>
        </authorList>
    </citation>
    <scope>GENOME REANNOTATION</scope>
    <source>
        <strain evidence="2">A17</strain>
        <strain evidence="3 4">cv. Jemalong A17</strain>
    </source>
</reference>
<sequence length="118" mass="13644">MSQMILSILPWLDVVGQIGFILWFAQAYKGQTKTKYQYALATQETSMTENVQDVNAEVHDATPICLQLRKELDIVTKYLIQWKDVYVPFTPYPTKKLKKKLNKLNSYNTRSKDKPKGG</sequence>
<protein>
    <submittedName>
        <fullName evidence="2">Transmembrane protein, putative</fullName>
    </submittedName>
</protein>
<name>A0A072UXD7_MEDTR</name>
<dbReference type="HOGENOM" id="CLU_2076576_0_0_1"/>
<gene>
    <name evidence="2" type="ordered locus">MTR_3g466840</name>
</gene>
<reference evidence="3" key="3">
    <citation type="submission" date="2015-04" db="UniProtKB">
        <authorList>
            <consortium name="EnsemblPlants"/>
        </authorList>
    </citation>
    <scope>IDENTIFICATION</scope>
    <source>
        <strain evidence="3">cv. Jemalong A17</strain>
    </source>
</reference>